<dbReference type="AlphaFoldDB" id="A0A086Y142"/>
<dbReference type="Pfam" id="PF09411">
    <property type="entry name" value="PagL"/>
    <property type="match status" value="1"/>
</dbReference>
<organism evidence="1 2">
    <name type="scientific">Haematobacter massiliensis</name>
    <dbReference type="NCBI Taxonomy" id="195105"/>
    <lineage>
        <taxon>Bacteria</taxon>
        <taxon>Pseudomonadati</taxon>
        <taxon>Pseudomonadota</taxon>
        <taxon>Alphaproteobacteria</taxon>
        <taxon>Rhodobacterales</taxon>
        <taxon>Paracoccaceae</taxon>
        <taxon>Haematobacter</taxon>
    </lineage>
</organism>
<proteinExistence type="predicted"/>
<accession>A0A086Y142</accession>
<dbReference type="STRING" id="195105.CN97_20200"/>
<gene>
    <name evidence="1" type="ORF">CN97_20200</name>
</gene>
<dbReference type="Proteomes" id="UP000028826">
    <property type="component" value="Unassembled WGS sequence"/>
</dbReference>
<protein>
    <submittedName>
        <fullName evidence="1">Uncharacterized protein</fullName>
    </submittedName>
</protein>
<sequence length="181" mass="19383">MAVATDGNSTNGLLGAPLTFLAVAATAGFLCATPATAQSLTFAAGSTAEGDAVFRLGYVHPWPGSYLERWGFERLVEVTVANWQTGPGDNSVQLITLAPVWHRPIWGDLGLEVMIGLGFFSDQQVGKHDMGSQGHFQTGFGFSYPVGPGYLTADVRHYSNAGLAKPNPGIEVYTIGYYYRF</sequence>
<evidence type="ECO:0000313" key="1">
    <source>
        <dbReference type="EMBL" id="KFI27992.1"/>
    </source>
</evidence>
<keyword evidence="2" id="KW-1185">Reference proteome</keyword>
<evidence type="ECO:0000313" key="2">
    <source>
        <dbReference type="Proteomes" id="UP000028826"/>
    </source>
</evidence>
<dbReference type="RefSeq" id="WP_051911257.1">
    <property type="nucleotide sequence ID" value="NZ_CAMIFG010000004.1"/>
</dbReference>
<name>A0A086Y142_9RHOB</name>
<comment type="caution">
    <text evidence="1">The sequence shown here is derived from an EMBL/GenBank/DDBJ whole genome shotgun (WGS) entry which is preliminary data.</text>
</comment>
<reference evidence="1 2" key="1">
    <citation type="submission" date="2014-03" db="EMBL/GenBank/DDBJ databases">
        <title>Genome of Haematobacter massiliensis CCUG 47968.</title>
        <authorList>
            <person name="Wang D."/>
            <person name="Wang G."/>
        </authorList>
    </citation>
    <scope>NUCLEOTIDE SEQUENCE [LARGE SCALE GENOMIC DNA]</scope>
    <source>
        <strain evidence="1 2">CCUG 47968</strain>
    </source>
</reference>
<dbReference type="EMBL" id="JGYG01000009">
    <property type="protein sequence ID" value="KFI27992.1"/>
    <property type="molecule type" value="Genomic_DNA"/>
</dbReference>
<dbReference type="Gene3D" id="2.40.160.20">
    <property type="match status" value="1"/>
</dbReference>
<dbReference type="OrthoDB" id="9797122at2"/>
<dbReference type="InterPro" id="IPR018550">
    <property type="entry name" value="Lipid-A_deacylase-rel"/>
</dbReference>